<dbReference type="HOGENOM" id="CLU_586872_0_0_1"/>
<evidence type="ECO:0000313" key="2">
    <source>
        <dbReference type="EMBL" id="AEO60995.1"/>
    </source>
</evidence>
<sequence>MPGLKIEIWDPTSEYKPSQAKPSQAKPSQAKPSQLALPVSEEEWCQRRQDTKLSTADDVLHTVDCLVEGSLDPLNNDKHSSVEKSTSLDAAGDQNPGDALGDALSSSAEQAAALVAAGDQNPGDALGDALSSSAEQAAALVAKAECSRCIAQFFSLVFMAECQVALVTGCPKTSVYYVIRKFVEATGGTFDGERVPAMLLWTTLWILQEQQRHVRRGLMHRGIEIFFSGGKSLWFYHACPRTPKENARFTNKFPTCKVPDEIHASLPLWVPFIVGIRNISRWSYTTICDALKVNLWSREDYFQKWRERYRSRTLVSCHLEVDCSESQLLGPKRRRHHARKRKRSAEPESRTLRPDSIEETQFRATSACQHREPAVSRHDKCLTIRASSALEREAETAPQTSQGHPTATVHSESGSGSGQAVSASLPESDVGVDSWHILLAVAAAQAGGNAFTGEETAGAIAEHESD</sequence>
<feature type="region of interest" description="Disordered" evidence="1">
    <location>
        <begin position="1"/>
        <end position="47"/>
    </location>
</feature>
<feature type="region of interest" description="Disordered" evidence="1">
    <location>
        <begin position="74"/>
        <end position="103"/>
    </location>
</feature>
<dbReference type="RefSeq" id="XP_003666240.1">
    <property type="nucleotide sequence ID" value="XM_003666192.1"/>
</dbReference>
<feature type="compositionally biased region" description="Basic and acidic residues" evidence="1">
    <location>
        <begin position="344"/>
        <end position="356"/>
    </location>
</feature>
<dbReference type="AlphaFoldDB" id="G2QM15"/>
<dbReference type="EMBL" id="CP003007">
    <property type="protein sequence ID" value="AEO60995.1"/>
    <property type="molecule type" value="Genomic_DNA"/>
</dbReference>
<organism evidence="2 3">
    <name type="scientific">Thermothelomyces thermophilus (strain ATCC 42464 / BCRC 31852 / DSM 1799)</name>
    <name type="common">Sporotrichum thermophile</name>
    <dbReference type="NCBI Taxonomy" id="573729"/>
    <lineage>
        <taxon>Eukaryota</taxon>
        <taxon>Fungi</taxon>
        <taxon>Dikarya</taxon>
        <taxon>Ascomycota</taxon>
        <taxon>Pezizomycotina</taxon>
        <taxon>Sordariomycetes</taxon>
        <taxon>Sordariomycetidae</taxon>
        <taxon>Sordariales</taxon>
        <taxon>Chaetomiaceae</taxon>
        <taxon>Thermothelomyces</taxon>
    </lineage>
</organism>
<dbReference type="VEuPathDB" id="FungiDB:MYCTH_89984"/>
<dbReference type="Proteomes" id="UP000007322">
    <property type="component" value="Chromosome 6"/>
</dbReference>
<feature type="compositionally biased region" description="Polar residues" evidence="1">
    <location>
        <begin position="20"/>
        <end position="32"/>
    </location>
</feature>
<protein>
    <submittedName>
        <fullName evidence="2">Uncharacterized protein</fullName>
    </submittedName>
</protein>
<feature type="region of interest" description="Disordered" evidence="1">
    <location>
        <begin position="391"/>
        <end position="427"/>
    </location>
</feature>
<keyword evidence="3" id="KW-1185">Reference proteome</keyword>
<gene>
    <name evidence="2" type="ORF">MYCTH_89984</name>
</gene>
<evidence type="ECO:0000256" key="1">
    <source>
        <dbReference type="SAM" id="MobiDB-lite"/>
    </source>
</evidence>
<feature type="region of interest" description="Disordered" evidence="1">
    <location>
        <begin position="330"/>
        <end position="371"/>
    </location>
</feature>
<dbReference type="GeneID" id="11514455"/>
<proteinExistence type="predicted"/>
<dbReference type="InParanoid" id="G2QM15"/>
<name>G2QM15_THET4</name>
<reference evidence="2 3" key="1">
    <citation type="journal article" date="2011" name="Nat. Biotechnol.">
        <title>Comparative genomic analysis of the thermophilic biomass-degrading fungi Myceliophthora thermophila and Thielavia terrestris.</title>
        <authorList>
            <person name="Berka R.M."/>
            <person name="Grigoriev I.V."/>
            <person name="Otillar R."/>
            <person name="Salamov A."/>
            <person name="Grimwood J."/>
            <person name="Reid I."/>
            <person name="Ishmael N."/>
            <person name="John T."/>
            <person name="Darmond C."/>
            <person name="Moisan M.-C."/>
            <person name="Henrissat B."/>
            <person name="Coutinho P.M."/>
            <person name="Lombard V."/>
            <person name="Natvig D.O."/>
            <person name="Lindquist E."/>
            <person name="Schmutz J."/>
            <person name="Lucas S."/>
            <person name="Harris P."/>
            <person name="Powlowski J."/>
            <person name="Bellemare A."/>
            <person name="Taylor D."/>
            <person name="Butler G."/>
            <person name="de Vries R.P."/>
            <person name="Allijn I.E."/>
            <person name="van den Brink J."/>
            <person name="Ushinsky S."/>
            <person name="Storms R."/>
            <person name="Powell A.J."/>
            <person name="Paulsen I.T."/>
            <person name="Elbourne L.D.H."/>
            <person name="Baker S.E."/>
            <person name="Magnuson J."/>
            <person name="LaBoissiere S."/>
            <person name="Clutterbuck A.J."/>
            <person name="Martinez D."/>
            <person name="Wogulis M."/>
            <person name="de Leon A.L."/>
            <person name="Rey M.W."/>
            <person name="Tsang A."/>
        </authorList>
    </citation>
    <scope>NUCLEOTIDE SEQUENCE [LARGE SCALE GENOMIC DNA]</scope>
    <source>
        <strain evidence="3">ATCC 42464 / BCRC 31852 / DSM 1799</strain>
    </source>
</reference>
<feature type="compositionally biased region" description="Basic residues" evidence="1">
    <location>
        <begin position="331"/>
        <end position="343"/>
    </location>
</feature>
<feature type="compositionally biased region" description="Polar residues" evidence="1">
    <location>
        <begin position="397"/>
        <end position="410"/>
    </location>
</feature>
<dbReference type="OrthoDB" id="5088056at2759"/>
<dbReference type="KEGG" id="mtm:MYCTH_89984"/>
<feature type="compositionally biased region" description="Low complexity" evidence="1">
    <location>
        <begin position="411"/>
        <end position="424"/>
    </location>
</feature>
<accession>G2QM15</accession>
<evidence type="ECO:0000313" key="3">
    <source>
        <dbReference type="Proteomes" id="UP000007322"/>
    </source>
</evidence>